<dbReference type="PANTHER" id="PTHR30053:SF12">
    <property type="entry name" value="ELONGATION FACTOR P (EF-P) FAMILY PROTEIN"/>
    <property type="match status" value="1"/>
</dbReference>
<dbReference type="EMBL" id="PFCO01000006">
    <property type="protein sequence ID" value="PIR69458.1"/>
    <property type="molecule type" value="Genomic_DNA"/>
</dbReference>
<dbReference type="GO" id="GO:0003746">
    <property type="term" value="F:translation elongation factor activity"/>
    <property type="evidence" value="ECO:0007669"/>
    <property type="project" value="UniProtKB-KW"/>
</dbReference>
<dbReference type="CDD" id="cd05794">
    <property type="entry name" value="S1_EF-P_repeat_2"/>
    <property type="match status" value="1"/>
</dbReference>
<name>A0A2H0TD15_9BACT</name>
<dbReference type="InterPro" id="IPR013852">
    <property type="entry name" value="Transl_elong_P/YeiP_CS"/>
</dbReference>
<dbReference type="NCBIfam" id="NF001810">
    <property type="entry name" value="PRK00529.1"/>
    <property type="match status" value="1"/>
</dbReference>
<dbReference type="Gene3D" id="2.30.30.30">
    <property type="match status" value="1"/>
</dbReference>
<dbReference type="PROSITE" id="PS01275">
    <property type="entry name" value="EFP"/>
    <property type="match status" value="1"/>
</dbReference>
<dbReference type="InterPro" id="IPR012340">
    <property type="entry name" value="NA-bd_OB-fold"/>
</dbReference>
<gene>
    <name evidence="3" type="ORF">COU47_02670</name>
</gene>
<proteinExistence type="inferred from homology"/>
<comment type="caution">
    <text evidence="3">The sequence shown here is derived from an EMBL/GenBank/DDBJ whole genome shotgun (WGS) entry which is preliminary data.</text>
</comment>
<dbReference type="GO" id="GO:0005829">
    <property type="term" value="C:cytosol"/>
    <property type="evidence" value="ECO:0007669"/>
    <property type="project" value="UniProtKB-ARBA"/>
</dbReference>
<dbReference type="Proteomes" id="UP000231503">
    <property type="component" value="Unassembled WGS sequence"/>
</dbReference>
<evidence type="ECO:0000313" key="3">
    <source>
        <dbReference type="EMBL" id="PIR69458.1"/>
    </source>
</evidence>
<dbReference type="PANTHER" id="PTHR30053">
    <property type="entry name" value="ELONGATION FACTOR P"/>
    <property type="match status" value="1"/>
</dbReference>
<dbReference type="InterPro" id="IPR013185">
    <property type="entry name" value="Transl_elong_KOW-like"/>
</dbReference>
<comment type="similarity">
    <text evidence="1">Belongs to the elongation factor P family.</text>
</comment>
<dbReference type="SMART" id="SM00841">
    <property type="entry name" value="Elong-fact-P_C"/>
    <property type="match status" value="1"/>
</dbReference>
<evidence type="ECO:0000313" key="4">
    <source>
        <dbReference type="Proteomes" id="UP000231503"/>
    </source>
</evidence>
<sequence>MLSYTELTKGTVFVMDGEPYEVVETQFVRMQQRKPVVQAKIKNLISGKVIPKTLHQSDSYEEAEIEKKEAVFVYEHRGKFIFHEPNDKSSRFELDDAALGDQKKFLKPNMTVTQQIFREKVIGVVLPIKVEYLVKEAPPNIKGDTATGGNKLVTLENGLEIAVPMFINQGDTIRVNTVTGQYTERAEKK</sequence>
<dbReference type="InterPro" id="IPR014722">
    <property type="entry name" value="Rib_uL2_dom2"/>
</dbReference>
<dbReference type="Pfam" id="PF08207">
    <property type="entry name" value="EFP_N"/>
    <property type="match status" value="1"/>
</dbReference>
<keyword evidence="3" id="KW-0251">Elongation factor</keyword>
<protein>
    <submittedName>
        <fullName evidence="3">Elongation factor P</fullName>
    </submittedName>
</protein>
<dbReference type="SUPFAM" id="SSF50249">
    <property type="entry name" value="Nucleic acid-binding proteins"/>
    <property type="match status" value="1"/>
</dbReference>
<dbReference type="InterPro" id="IPR015365">
    <property type="entry name" value="Elong-fact-P_C"/>
</dbReference>
<feature type="domain" description="Elongation factor P C-terminal" evidence="2">
    <location>
        <begin position="130"/>
        <end position="185"/>
    </location>
</feature>
<dbReference type="InterPro" id="IPR008991">
    <property type="entry name" value="Translation_prot_SH3-like_sf"/>
</dbReference>
<keyword evidence="3" id="KW-0648">Protein biosynthesis</keyword>
<dbReference type="Gene3D" id="2.40.50.140">
    <property type="entry name" value="Nucleic acid-binding proteins"/>
    <property type="match status" value="2"/>
</dbReference>
<dbReference type="InterPro" id="IPR020599">
    <property type="entry name" value="Transl_elong_fac_P/YeiP"/>
</dbReference>
<accession>A0A2H0TD15</accession>
<dbReference type="GO" id="GO:0043043">
    <property type="term" value="P:peptide biosynthetic process"/>
    <property type="evidence" value="ECO:0007669"/>
    <property type="project" value="InterPro"/>
</dbReference>
<organism evidence="3 4">
    <name type="scientific">Candidatus Niyogibacteria bacterium CG10_big_fil_rev_8_21_14_0_10_46_36</name>
    <dbReference type="NCBI Taxonomy" id="1974726"/>
    <lineage>
        <taxon>Bacteria</taxon>
        <taxon>Candidatus Niyogiibacteriota</taxon>
    </lineage>
</organism>
<dbReference type="PIRSF" id="PIRSF005901">
    <property type="entry name" value="EF-P"/>
    <property type="match status" value="1"/>
</dbReference>
<reference evidence="4" key="1">
    <citation type="submission" date="2017-09" db="EMBL/GenBank/DDBJ databases">
        <title>Depth-based differentiation of microbial function through sediment-hosted aquifers and enrichment of novel symbionts in the deep terrestrial subsurface.</title>
        <authorList>
            <person name="Probst A.J."/>
            <person name="Ladd B."/>
            <person name="Jarett J.K."/>
            <person name="Geller-Mcgrath D.E."/>
            <person name="Sieber C.M.K."/>
            <person name="Emerson J.B."/>
            <person name="Anantharaman K."/>
            <person name="Thomas B.C."/>
            <person name="Malmstrom R."/>
            <person name="Stieglmeier M."/>
            <person name="Klingl A."/>
            <person name="Woyke T."/>
            <person name="Ryan C.M."/>
            <person name="Banfield J.F."/>
        </authorList>
    </citation>
    <scope>NUCLEOTIDE SEQUENCE [LARGE SCALE GENOMIC DNA]</scope>
</reference>
<evidence type="ECO:0000256" key="1">
    <source>
        <dbReference type="ARBA" id="ARBA00009479"/>
    </source>
</evidence>
<evidence type="ECO:0000259" key="2">
    <source>
        <dbReference type="SMART" id="SM00841"/>
    </source>
</evidence>
<dbReference type="AlphaFoldDB" id="A0A2H0TD15"/>
<dbReference type="FunFam" id="2.40.50.140:FF:000004">
    <property type="entry name" value="Elongation factor P"/>
    <property type="match status" value="1"/>
</dbReference>
<dbReference type="SUPFAM" id="SSF50104">
    <property type="entry name" value="Translation proteins SH3-like domain"/>
    <property type="match status" value="1"/>
</dbReference>
<dbReference type="Pfam" id="PF09285">
    <property type="entry name" value="Elong-fact-P_C"/>
    <property type="match status" value="1"/>
</dbReference>